<reference evidence="1" key="1">
    <citation type="journal article" date="2021" name="Proc. Natl. Acad. Sci. U.S.A.">
        <title>A Catalog of Tens of Thousands of Viruses from Human Metagenomes Reveals Hidden Associations with Chronic Diseases.</title>
        <authorList>
            <person name="Tisza M.J."/>
            <person name="Buck C.B."/>
        </authorList>
    </citation>
    <scope>NUCLEOTIDE SEQUENCE</scope>
    <source>
        <strain evidence="1">Ctkyp1</strain>
    </source>
</reference>
<protein>
    <submittedName>
        <fullName evidence="1">Uncharacterized protein</fullName>
    </submittedName>
</protein>
<proteinExistence type="predicted"/>
<organism evidence="1">
    <name type="scientific">Siphoviridae sp. ctkyp1</name>
    <dbReference type="NCBI Taxonomy" id="2825646"/>
    <lineage>
        <taxon>Viruses</taxon>
        <taxon>Duplodnaviria</taxon>
        <taxon>Heunggongvirae</taxon>
        <taxon>Uroviricota</taxon>
        <taxon>Caudoviricetes</taxon>
    </lineage>
</organism>
<name>A0A8S5P5G3_9CAUD</name>
<dbReference type="EMBL" id="BK015328">
    <property type="protein sequence ID" value="DAE01673.1"/>
    <property type="molecule type" value="Genomic_DNA"/>
</dbReference>
<sequence>MADKTCKTCIENDNGLCDRKGILIENDDTCEKHTENWMDSLMEKFIRKSMR</sequence>
<evidence type="ECO:0000313" key="1">
    <source>
        <dbReference type="EMBL" id="DAE01673.1"/>
    </source>
</evidence>
<accession>A0A8S5P5G3</accession>